<dbReference type="OrthoDB" id="406844at2759"/>
<evidence type="ECO:0000256" key="10">
    <source>
        <dbReference type="PROSITE-ProRule" id="PRU00221"/>
    </source>
</evidence>
<keyword evidence="6" id="KW-0009">Actin-binding</keyword>
<evidence type="ECO:0000313" key="15">
    <source>
        <dbReference type="Proteomes" id="UP000472727"/>
    </source>
</evidence>
<dbReference type="InterPro" id="IPR001680">
    <property type="entry name" value="WD40_rpt"/>
</dbReference>
<dbReference type="PROSITE" id="PS50294">
    <property type="entry name" value="WD_REPEATS_REGION"/>
    <property type="match status" value="1"/>
</dbReference>
<feature type="repeat" description="WD" evidence="10">
    <location>
        <begin position="50"/>
        <end position="82"/>
    </location>
</feature>
<keyword evidence="7" id="KW-0206">Cytoskeleton</keyword>
<comment type="caution">
    <text evidence="13">The sequence shown here is derived from an EMBL/GenBank/DDBJ whole genome shotgun (WGS) entry which is preliminary data.</text>
</comment>
<dbReference type="Gene3D" id="2.130.10.10">
    <property type="entry name" value="YVTN repeat-like/Quinoprotein amine dehydrogenase"/>
    <property type="match status" value="1"/>
</dbReference>
<dbReference type="Pfam" id="PF00400">
    <property type="entry name" value="WD40"/>
    <property type="match status" value="2"/>
</dbReference>
<gene>
    <name evidence="13" type="primary">ARC1_2</name>
    <name evidence="11" type="synonym">ARC1_1</name>
    <name evidence="13" type="ORF">TWF106_005709</name>
    <name evidence="14" type="ORF">TWF191_005519</name>
    <name evidence="12" type="ORF">TWF679_004837</name>
    <name evidence="11" type="ORF">TWF788_003588</name>
</gene>
<dbReference type="GO" id="GO:0005885">
    <property type="term" value="C:Arp2/3 protein complex"/>
    <property type="evidence" value="ECO:0007669"/>
    <property type="project" value="InterPro"/>
</dbReference>
<evidence type="ECO:0000256" key="4">
    <source>
        <dbReference type="ARBA" id="ARBA00022574"/>
    </source>
</evidence>
<evidence type="ECO:0000256" key="6">
    <source>
        <dbReference type="ARBA" id="ARBA00023203"/>
    </source>
</evidence>
<dbReference type="PANTHER" id="PTHR10709:SF2">
    <property type="entry name" value="ACTIN-RELATED PROTEIN 2_3 COMPLEX SUBUNIT"/>
    <property type="match status" value="1"/>
</dbReference>
<keyword evidence="5" id="KW-0677">Repeat</keyword>
<keyword evidence="3" id="KW-0963">Cytoplasm</keyword>
<proteinExistence type="inferred from homology"/>
<evidence type="ECO:0000313" key="14">
    <source>
        <dbReference type="EMBL" id="KAF3225237.1"/>
    </source>
</evidence>
<keyword evidence="4 10" id="KW-0853">WD repeat</keyword>
<dbReference type="InterPro" id="IPR036322">
    <property type="entry name" value="WD40_repeat_dom_sf"/>
</dbReference>
<accession>A0A6G1M901</accession>
<sequence>MANPEVNLLFHQPIADHSFSADRNVLAVTRDNSVELYERQGHGFALKDELKGHDKVVTSVDIAPKSGKIVTCSQDRNALVWEPSPTGWRPTLVLLRINRAATFVRWSPSEAKFAVGSGARVISVCYFEEENDWWVSKHLKKPIRSTILSLDWHPNSVLLAAGSADAHARVFSAFIKGVDQKPEPSPWGERLPFNTVCGEFLNNSGGWVHDVAFSPSGNALAFTAHDSSVTIVYPSGPDQPPQAIMSVSTHQLPFTTLTWITEEEIVAAGKSCSSCCVPLPCSRKPPRNVSNYRSCQ</sequence>
<evidence type="ECO:0000313" key="12">
    <source>
        <dbReference type="EMBL" id="KAF3214462.1"/>
    </source>
</evidence>
<dbReference type="AlphaFoldDB" id="A0A6G1M901"/>
<dbReference type="Proteomes" id="UP000614610">
    <property type="component" value="Unassembled WGS sequence"/>
</dbReference>
<dbReference type="Proteomes" id="UP000479691">
    <property type="component" value="Unassembled WGS sequence"/>
</dbReference>
<dbReference type="SUPFAM" id="SSF50978">
    <property type="entry name" value="WD40 repeat-like"/>
    <property type="match status" value="1"/>
</dbReference>
<evidence type="ECO:0000256" key="8">
    <source>
        <dbReference type="ARBA" id="ARBA00041244"/>
    </source>
</evidence>
<protein>
    <recommendedName>
        <fullName evidence="8">Arp2/3 complex 41 kDa subunit</fullName>
    </recommendedName>
    <alternativeName>
        <fullName evidence="9">p41-ARC</fullName>
    </alternativeName>
</protein>
<dbReference type="Proteomes" id="UP000472727">
    <property type="component" value="Unassembled WGS sequence"/>
</dbReference>
<dbReference type="PROSITE" id="PS50082">
    <property type="entry name" value="WD_REPEATS_2"/>
    <property type="match status" value="1"/>
</dbReference>
<comment type="subcellular location">
    <subcellularLocation>
        <location evidence="1">Cytoplasm</location>
        <location evidence="1">Cytoskeleton</location>
    </subcellularLocation>
</comment>
<dbReference type="SMART" id="SM00320">
    <property type="entry name" value="WD40"/>
    <property type="match status" value="4"/>
</dbReference>
<dbReference type="EMBL" id="JAABOE010000018">
    <property type="protein sequence ID" value="KAF3186120.1"/>
    <property type="molecule type" value="Genomic_DNA"/>
</dbReference>
<organism evidence="13 15">
    <name type="scientific">Orbilia oligospora</name>
    <name type="common">Nematode-trapping fungus</name>
    <name type="synonym">Arthrobotrys oligospora</name>
    <dbReference type="NCBI Taxonomy" id="2813651"/>
    <lineage>
        <taxon>Eukaryota</taxon>
        <taxon>Fungi</taxon>
        <taxon>Dikarya</taxon>
        <taxon>Ascomycota</taxon>
        <taxon>Pezizomycotina</taxon>
        <taxon>Orbiliomycetes</taxon>
        <taxon>Orbiliales</taxon>
        <taxon>Orbiliaceae</taxon>
        <taxon>Orbilia</taxon>
    </lineage>
</organism>
<dbReference type="GO" id="GO:0034314">
    <property type="term" value="P:Arp2/3 complex-mediated actin nucleation"/>
    <property type="evidence" value="ECO:0007669"/>
    <property type="project" value="InterPro"/>
</dbReference>
<dbReference type="EMBL" id="WIWT01000022">
    <property type="protein sequence ID" value="KAF3214462.1"/>
    <property type="molecule type" value="Genomic_DNA"/>
</dbReference>
<dbReference type="InterPro" id="IPR015943">
    <property type="entry name" value="WD40/YVTN_repeat-like_dom_sf"/>
</dbReference>
<evidence type="ECO:0000313" key="11">
    <source>
        <dbReference type="EMBL" id="KAF3186120.1"/>
    </source>
</evidence>
<name>A0A6G1M901_ORBOL</name>
<evidence type="ECO:0000256" key="5">
    <source>
        <dbReference type="ARBA" id="ARBA00022737"/>
    </source>
</evidence>
<dbReference type="Proteomes" id="UP000483672">
    <property type="component" value="Unassembled WGS sequence"/>
</dbReference>
<dbReference type="InterPro" id="IPR017383">
    <property type="entry name" value="ARPC1"/>
</dbReference>
<evidence type="ECO:0000313" key="13">
    <source>
        <dbReference type="EMBL" id="KAF3222299.1"/>
    </source>
</evidence>
<dbReference type="PANTHER" id="PTHR10709">
    <property type="entry name" value="ACTIN-RELATED PROTEIN 2/3 COMPLEX SUBUNIT 1"/>
    <property type="match status" value="1"/>
</dbReference>
<reference evidence="15 16" key="1">
    <citation type="submission" date="2019-06" db="EMBL/GenBank/DDBJ databases">
        <authorList>
            <person name="Palmer J.M."/>
        </authorList>
    </citation>
    <scope>NUCLEOTIDE SEQUENCE [LARGE SCALE GENOMIC DNA]</scope>
    <source>
        <strain evidence="13 15">TWF106</strain>
        <strain evidence="14 17">TWF191</strain>
        <strain evidence="12">TWF679</strain>
        <strain evidence="11 16">TWF788</strain>
    </source>
</reference>
<dbReference type="GO" id="GO:0051015">
    <property type="term" value="F:actin filament binding"/>
    <property type="evidence" value="ECO:0007669"/>
    <property type="project" value="TreeGrafter"/>
</dbReference>
<comment type="similarity">
    <text evidence="2">Belongs to the WD repeat ARPC1 family.</text>
</comment>
<evidence type="ECO:0000313" key="17">
    <source>
        <dbReference type="Proteomes" id="UP000483672"/>
    </source>
</evidence>
<evidence type="ECO:0000256" key="7">
    <source>
        <dbReference type="ARBA" id="ARBA00023212"/>
    </source>
</evidence>
<dbReference type="EMBL" id="WIPF01000029">
    <property type="protein sequence ID" value="KAF3225237.1"/>
    <property type="molecule type" value="Genomic_DNA"/>
</dbReference>
<evidence type="ECO:0000256" key="2">
    <source>
        <dbReference type="ARBA" id="ARBA00006260"/>
    </source>
</evidence>
<evidence type="ECO:0000256" key="3">
    <source>
        <dbReference type="ARBA" id="ARBA00022490"/>
    </source>
</evidence>
<evidence type="ECO:0000313" key="16">
    <source>
        <dbReference type="Proteomes" id="UP000479691"/>
    </source>
</evidence>
<dbReference type="EMBL" id="WIWS01000026">
    <property type="protein sequence ID" value="KAF3222299.1"/>
    <property type="molecule type" value="Genomic_DNA"/>
</dbReference>
<evidence type="ECO:0000256" key="9">
    <source>
        <dbReference type="ARBA" id="ARBA00041789"/>
    </source>
</evidence>
<evidence type="ECO:0000256" key="1">
    <source>
        <dbReference type="ARBA" id="ARBA00004245"/>
    </source>
</evidence>